<dbReference type="InterPro" id="IPR003615">
    <property type="entry name" value="HNH_nuc"/>
</dbReference>
<evidence type="ECO:0000259" key="2">
    <source>
        <dbReference type="SMART" id="SM00507"/>
    </source>
</evidence>
<keyword evidence="4" id="KW-1185">Reference proteome</keyword>
<dbReference type="AlphaFoldDB" id="A0A0M2H266"/>
<feature type="region of interest" description="Disordered" evidence="1">
    <location>
        <begin position="216"/>
        <end position="284"/>
    </location>
</feature>
<dbReference type="InterPro" id="IPR003870">
    <property type="entry name" value="DUF222"/>
</dbReference>
<organism evidence="3 4">
    <name type="scientific">Microbacterium terrae</name>
    <dbReference type="NCBI Taxonomy" id="69369"/>
    <lineage>
        <taxon>Bacteria</taxon>
        <taxon>Bacillati</taxon>
        <taxon>Actinomycetota</taxon>
        <taxon>Actinomycetes</taxon>
        <taxon>Micrococcales</taxon>
        <taxon>Microbacteriaceae</taxon>
        <taxon>Microbacterium</taxon>
    </lineage>
</organism>
<dbReference type="EMBL" id="JYIZ01000055">
    <property type="protein sequence ID" value="KJL38332.1"/>
    <property type="molecule type" value="Genomic_DNA"/>
</dbReference>
<dbReference type="Gene3D" id="1.10.30.50">
    <property type="match status" value="1"/>
</dbReference>
<gene>
    <name evidence="3" type="ORF">RS81_02603</name>
</gene>
<evidence type="ECO:0000313" key="3">
    <source>
        <dbReference type="EMBL" id="KJL38332.1"/>
    </source>
</evidence>
<dbReference type="PATRIC" id="fig|92835.4.peg.2637"/>
<dbReference type="Proteomes" id="UP000033956">
    <property type="component" value="Unassembled WGS sequence"/>
</dbReference>
<dbReference type="RefSeq" id="WP_052682576.1">
    <property type="nucleotide sequence ID" value="NZ_BAAAUP010000003.1"/>
</dbReference>
<name>A0A0M2H266_9MICO</name>
<dbReference type="CDD" id="cd00085">
    <property type="entry name" value="HNHc"/>
    <property type="match status" value="1"/>
</dbReference>
<dbReference type="SMART" id="SM00507">
    <property type="entry name" value="HNHc"/>
    <property type="match status" value="1"/>
</dbReference>
<protein>
    <recommendedName>
        <fullName evidence="2">HNH nuclease domain-containing protein</fullName>
    </recommendedName>
</protein>
<dbReference type="STRING" id="92835.RS81_02603"/>
<feature type="domain" description="HNH nuclease" evidence="2">
    <location>
        <begin position="381"/>
        <end position="433"/>
    </location>
</feature>
<evidence type="ECO:0000313" key="4">
    <source>
        <dbReference type="Proteomes" id="UP000033956"/>
    </source>
</evidence>
<accession>A0A0M2H266</accession>
<dbReference type="Pfam" id="PF02720">
    <property type="entry name" value="DUF222"/>
    <property type="match status" value="2"/>
</dbReference>
<feature type="compositionally biased region" description="Acidic residues" evidence="1">
    <location>
        <begin position="216"/>
        <end position="231"/>
    </location>
</feature>
<sequence>MGHDERATPPDWPALDHLVTRVSETRRGIAVLEARQAALLAEATELVRARSDERRVARRRETHDIALREVSAELGAALRVSDRVVQARMGDAFVLTESFPATMRTLLSGDVDAAHARVIVDAGAAIIDPAVRAEYERILLEAARFETPPRLRAIAQVVAVRLDPEMLADMHRRARSERQVRLTDRGDGLSRLLVDIPTALGHAIIDRLTQMAHEIDDSESNDEVDADDDSGDDRGAHARNPSNVQGGASHHDVPATTTGPSIGRDDLTAPAARPRSSAPHLRARTMDQKRVDILADLLLTGAPTAHGDGALGAIRAHIQVTVPVLTLAGVDDEPALLAGSGPIDVETARALAAGAPGWDRVMFHPHSGAPLAVDRYRPSKALRRFLRVRDERCRFPGCTQKTWRCDADHTVDHAFGGRTEAQNLAHVCRRHHTVKHSTAWRVRQLGGGVLEWRAPTGRRYPDSPPATVQFVPSAWLEHARGLARTGGEAPAGDADPPPF</sequence>
<proteinExistence type="predicted"/>
<feature type="compositionally biased region" description="Low complexity" evidence="1">
    <location>
        <begin position="269"/>
        <end position="280"/>
    </location>
</feature>
<comment type="caution">
    <text evidence="3">The sequence shown here is derived from an EMBL/GenBank/DDBJ whole genome shotgun (WGS) entry which is preliminary data.</text>
</comment>
<evidence type="ECO:0000256" key="1">
    <source>
        <dbReference type="SAM" id="MobiDB-lite"/>
    </source>
</evidence>
<reference evidence="3 4" key="1">
    <citation type="submission" date="2015-02" db="EMBL/GenBank/DDBJ databases">
        <title>Draft genome sequences of ten Microbacterium spp. with emphasis on heavy metal contaminated environments.</title>
        <authorList>
            <person name="Corretto E."/>
        </authorList>
    </citation>
    <scope>NUCLEOTIDE SEQUENCE [LARGE SCALE GENOMIC DNA]</scope>
    <source>
        <strain evidence="3 4">DSM 12510</strain>
    </source>
</reference>